<evidence type="ECO:0000313" key="4">
    <source>
        <dbReference type="Proteomes" id="UP000001058"/>
    </source>
</evidence>
<dbReference type="KEGG" id="vcn:VOLCADRAFT_87664"/>
<evidence type="ECO:0000256" key="2">
    <source>
        <dbReference type="SAM" id="MobiDB-lite"/>
    </source>
</evidence>
<dbReference type="RefSeq" id="XP_002947362.1">
    <property type="nucleotide sequence ID" value="XM_002947316.1"/>
</dbReference>
<feature type="region of interest" description="Disordered" evidence="2">
    <location>
        <begin position="1"/>
        <end position="20"/>
    </location>
</feature>
<accession>D8TLX5</accession>
<proteinExistence type="predicted"/>
<evidence type="ECO:0000256" key="1">
    <source>
        <dbReference type="SAM" id="Coils"/>
    </source>
</evidence>
<feature type="region of interest" description="Disordered" evidence="2">
    <location>
        <begin position="111"/>
        <end position="132"/>
    </location>
</feature>
<protein>
    <submittedName>
        <fullName evidence="3">Uncharacterized protein</fullName>
    </submittedName>
</protein>
<gene>
    <name evidence="3" type="ORF">VOLCADRAFT_87664</name>
</gene>
<evidence type="ECO:0000313" key="3">
    <source>
        <dbReference type="EMBL" id="EFJ51410.1"/>
    </source>
</evidence>
<feature type="region of interest" description="Disordered" evidence="2">
    <location>
        <begin position="394"/>
        <end position="460"/>
    </location>
</feature>
<dbReference type="GeneID" id="9620453"/>
<feature type="compositionally biased region" description="Pro residues" evidence="2">
    <location>
        <begin position="43"/>
        <end position="55"/>
    </location>
</feature>
<name>D8TLX5_VOLCA</name>
<reference evidence="3 4" key="1">
    <citation type="journal article" date="2010" name="Science">
        <title>Genomic analysis of organismal complexity in the multicellular green alga Volvox carteri.</title>
        <authorList>
            <person name="Prochnik S.E."/>
            <person name="Umen J."/>
            <person name="Nedelcu A.M."/>
            <person name="Hallmann A."/>
            <person name="Miller S.M."/>
            <person name="Nishii I."/>
            <person name="Ferris P."/>
            <person name="Kuo A."/>
            <person name="Mitros T."/>
            <person name="Fritz-Laylin L.K."/>
            <person name="Hellsten U."/>
            <person name="Chapman J."/>
            <person name="Simakov O."/>
            <person name="Rensing S.A."/>
            <person name="Terry A."/>
            <person name="Pangilinan J."/>
            <person name="Kapitonov V."/>
            <person name="Jurka J."/>
            <person name="Salamov A."/>
            <person name="Shapiro H."/>
            <person name="Schmutz J."/>
            <person name="Grimwood J."/>
            <person name="Lindquist E."/>
            <person name="Lucas S."/>
            <person name="Grigoriev I.V."/>
            <person name="Schmitt R."/>
            <person name="Kirk D."/>
            <person name="Rokhsar D.S."/>
        </authorList>
    </citation>
    <scope>NUCLEOTIDE SEQUENCE [LARGE SCALE GENOMIC DNA]</scope>
    <source>
        <strain evidence="4">f. Nagariensis / Eve</strain>
    </source>
</reference>
<dbReference type="OrthoDB" id="549092at2759"/>
<dbReference type="EMBL" id="GL378327">
    <property type="protein sequence ID" value="EFJ51410.1"/>
    <property type="molecule type" value="Genomic_DNA"/>
</dbReference>
<feature type="region of interest" description="Disordered" evidence="2">
    <location>
        <begin position="26"/>
        <end position="84"/>
    </location>
</feature>
<dbReference type="Proteomes" id="UP000001058">
    <property type="component" value="Unassembled WGS sequence"/>
</dbReference>
<keyword evidence="1" id="KW-0175">Coiled coil</keyword>
<keyword evidence="4" id="KW-1185">Reference proteome</keyword>
<feature type="coiled-coil region" evidence="1">
    <location>
        <begin position="338"/>
        <end position="376"/>
    </location>
</feature>
<sequence length="460" mass="48181">MNRRLKGQIRSDGPCIHAGNGTMHSYQYPYQPPPNQQLSVALVPPPGSGPYPPPQAAAAAAGSPSPGSTPTKAYTSPRAAHDPPPTLLLMSPYGGHHPSCPAALAAAGQYGNGLRPAHQGGPPPPQHQHGPTSLLEPMQMLAMNGTAAAAAAPPPPPPPIQFHTLPPQPPALPLALPEVPRQMPYIAQQQVAGLSMLYDETMQEVVLADAVMVKELAKQVGVFWPSGHGLVPLHDAHRTKLAALQAAVNGPLMAKREALTQQHARLAARAGEVAAARAALEREVAVSGSEKGKLVSKPFKEVVDVVADDLPAEAAVCRDMAGAHGALRQLLAVKDSMISHLLGERDALQDELRQVVERYTAEMAALEAQCQGYYQALMSMRGNEGAGAAAVTATGGGGSARAATAGFNKGPEPQPNPDVRGSREIRESVSNSNGKITVRDSGRPSEGPWLVYDTWPQSGR</sequence>
<dbReference type="AlphaFoldDB" id="D8TLX5"/>
<organism evidence="4">
    <name type="scientific">Volvox carteri f. nagariensis</name>
    <dbReference type="NCBI Taxonomy" id="3068"/>
    <lineage>
        <taxon>Eukaryota</taxon>
        <taxon>Viridiplantae</taxon>
        <taxon>Chlorophyta</taxon>
        <taxon>core chlorophytes</taxon>
        <taxon>Chlorophyceae</taxon>
        <taxon>CS clade</taxon>
        <taxon>Chlamydomonadales</taxon>
        <taxon>Volvocaceae</taxon>
        <taxon>Volvox</taxon>
    </lineage>
</organism>
<dbReference type="InParanoid" id="D8TLX5"/>
<feature type="compositionally biased region" description="Low complexity" evidence="2">
    <location>
        <begin position="56"/>
        <end position="70"/>
    </location>
</feature>